<name>A0ABR9ZN74_9FIRM</name>
<dbReference type="RefSeq" id="WP_194700148.1">
    <property type="nucleotide sequence ID" value="NZ_JADKNH010000001.1"/>
</dbReference>
<keyword evidence="4" id="KW-0238">DNA-binding</keyword>
<dbReference type="Gene3D" id="3.90.1150.10">
    <property type="entry name" value="Aspartate Aminotransferase, domain 1"/>
    <property type="match status" value="1"/>
</dbReference>
<dbReference type="PANTHER" id="PTHR46577:SF2">
    <property type="entry name" value="TRANSCRIPTIONAL REGULATORY PROTEIN"/>
    <property type="match status" value="1"/>
</dbReference>
<accession>A0ABR9ZN74</accession>
<dbReference type="InterPro" id="IPR000524">
    <property type="entry name" value="Tscrpt_reg_HTH_GntR"/>
</dbReference>
<comment type="caution">
    <text evidence="7">The sequence shown here is derived from an EMBL/GenBank/DDBJ whole genome shotgun (WGS) entry which is preliminary data.</text>
</comment>
<dbReference type="Gene3D" id="1.10.10.10">
    <property type="entry name" value="Winged helix-like DNA-binding domain superfamily/Winged helix DNA-binding domain"/>
    <property type="match status" value="1"/>
</dbReference>
<dbReference type="Gene3D" id="3.40.640.10">
    <property type="entry name" value="Type I PLP-dependent aspartate aminotransferase-like (Major domain)"/>
    <property type="match status" value="1"/>
</dbReference>
<dbReference type="InterPro" id="IPR004839">
    <property type="entry name" value="Aminotransferase_I/II_large"/>
</dbReference>
<dbReference type="InterPro" id="IPR051446">
    <property type="entry name" value="HTH_trans_reg/aminotransferase"/>
</dbReference>
<evidence type="ECO:0000256" key="2">
    <source>
        <dbReference type="ARBA" id="ARBA00022898"/>
    </source>
</evidence>
<evidence type="ECO:0000313" key="8">
    <source>
        <dbReference type="Proteomes" id="UP000614200"/>
    </source>
</evidence>
<evidence type="ECO:0000313" key="7">
    <source>
        <dbReference type="EMBL" id="MBF4691918.1"/>
    </source>
</evidence>
<protein>
    <submittedName>
        <fullName evidence="7">PLP-dependent aminotransferase family protein</fullName>
    </submittedName>
</protein>
<dbReference type="SUPFAM" id="SSF53383">
    <property type="entry name" value="PLP-dependent transferases"/>
    <property type="match status" value="1"/>
</dbReference>
<dbReference type="InterPro" id="IPR015422">
    <property type="entry name" value="PyrdxlP-dep_Trfase_small"/>
</dbReference>
<proteinExistence type="inferred from homology"/>
<keyword evidence="3" id="KW-0805">Transcription regulation</keyword>
<evidence type="ECO:0000256" key="5">
    <source>
        <dbReference type="ARBA" id="ARBA00023163"/>
    </source>
</evidence>
<dbReference type="Pfam" id="PF00155">
    <property type="entry name" value="Aminotran_1_2"/>
    <property type="match status" value="1"/>
</dbReference>
<dbReference type="GO" id="GO:0008483">
    <property type="term" value="F:transaminase activity"/>
    <property type="evidence" value="ECO:0007669"/>
    <property type="project" value="UniProtKB-KW"/>
</dbReference>
<dbReference type="InterPro" id="IPR015421">
    <property type="entry name" value="PyrdxlP-dep_Trfase_major"/>
</dbReference>
<keyword evidence="2" id="KW-0663">Pyridoxal phosphate</keyword>
<keyword evidence="8" id="KW-1185">Reference proteome</keyword>
<reference evidence="7 8" key="1">
    <citation type="submission" date="2020-11" db="EMBL/GenBank/DDBJ databases">
        <title>Fusibacter basophilias sp. nov.</title>
        <authorList>
            <person name="Qiu D."/>
        </authorList>
    </citation>
    <scope>NUCLEOTIDE SEQUENCE [LARGE SCALE GENOMIC DNA]</scope>
    <source>
        <strain evidence="7 8">Q10-2</strain>
    </source>
</reference>
<dbReference type="Pfam" id="PF00392">
    <property type="entry name" value="GntR"/>
    <property type="match status" value="1"/>
</dbReference>
<sequence>MKIFLDRHSKTSLRQQLYDEFENRIVSGILTANTALPSIRTVSKMAEVSAMTVVKVYEQLEMNNLIYKIQGKGSFVANNLFANNLFASNNESVESHDQWQDKIQDYVVRAGFTQRTLRYKNMTSYNLGIASLHERFLPTAFIMENFLTQYDIKMLLKHPPVEGDPVMIEKVCQHVIDKGIESNPENVIITSGSQAGINLVAQTFVAHGDVVVIESPSFPGAIDVFKSRGAKIIEVPMTSKGLDVNALLEVCEKNPVKLLYTMPNFHNPTGYSARLDVLQEVIMLSKEHNFLVLEDDSWSDLYYDRMERPLKSIDDEGRVLYLIGLSKTLGPSLKLSAIITDPVLRQKLINAKSSIDSSAPLLNQVIVSSYLGSVAHKQHLIWVRHELKMLMKRVKAHMDAIAPPYLKVSYPNGGLVLWITLPSSFDCKLLYYKLMTDASITVLLGEHCYSSINGNNQFRICFSYEEEAHIMESLTRIIHMIEDLKPLMHQCSQSPNT</sequence>
<evidence type="ECO:0000256" key="3">
    <source>
        <dbReference type="ARBA" id="ARBA00023015"/>
    </source>
</evidence>
<evidence type="ECO:0000256" key="4">
    <source>
        <dbReference type="ARBA" id="ARBA00023125"/>
    </source>
</evidence>
<dbReference type="PROSITE" id="PS50949">
    <property type="entry name" value="HTH_GNTR"/>
    <property type="match status" value="1"/>
</dbReference>
<keyword evidence="5" id="KW-0804">Transcription</keyword>
<evidence type="ECO:0000256" key="1">
    <source>
        <dbReference type="ARBA" id="ARBA00005384"/>
    </source>
</evidence>
<dbReference type="EMBL" id="JADKNH010000001">
    <property type="protein sequence ID" value="MBF4691918.1"/>
    <property type="molecule type" value="Genomic_DNA"/>
</dbReference>
<evidence type="ECO:0000259" key="6">
    <source>
        <dbReference type="PROSITE" id="PS50949"/>
    </source>
</evidence>
<dbReference type="InterPro" id="IPR036390">
    <property type="entry name" value="WH_DNA-bd_sf"/>
</dbReference>
<dbReference type="SMART" id="SM00345">
    <property type="entry name" value="HTH_GNTR"/>
    <property type="match status" value="1"/>
</dbReference>
<gene>
    <name evidence="7" type="ORF">ISU02_02255</name>
</gene>
<comment type="similarity">
    <text evidence="1">In the C-terminal section; belongs to the class-I pyridoxal-phosphate-dependent aminotransferase family.</text>
</comment>
<keyword evidence="7" id="KW-0032">Aminotransferase</keyword>
<organism evidence="7 8">
    <name type="scientific">Fusibacter ferrireducens</name>
    <dbReference type="NCBI Taxonomy" id="2785058"/>
    <lineage>
        <taxon>Bacteria</taxon>
        <taxon>Bacillati</taxon>
        <taxon>Bacillota</taxon>
        <taxon>Clostridia</taxon>
        <taxon>Eubacteriales</taxon>
        <taxon>Eubacteriales Family XII. Incertae Sedis</taxon>
        <taxon>Fusibacter</taxon>
    </lineage>
</organism>
<dbReference type="CDD" id="cd00609">
    <property type="entry name" value="AAT_like"/>
    <property type="match status" value="1"/>
</dbReference>
<dbReference type="InterPro" id="IPR015424">
    <property type="entry name" value="PyrdxlP-dep_Trfase"/>
</dbReference>
<dbReference type="SUPFAM" id="SSF46785">
    <property type="entry name" value="Winged helix' DNA-binding domain"/>
    <property type="match status" value="1"/>
</dbReference>
<dbReference type="CDD" id="cd07377">
    <property type="entry name" value="WHTH_GntR"/>
    <property type="match status" value="1"/>
</dbReference>
<keyword evidence="7" id="KW-0808">Transferase</keyword>
<dbReference type="PANTHER" id="PTHR46577">
    <property type="entry name" value="HTH-TYPE TRANSCRIPTIONAL REGULATORY PROTEIN GABR"/>
    <property type="match status" value="1"/>
</dbReference>
<dbReference type="InterPro" id="IPR036388">
    <property type="entry name" value="WH-like_DNA-bd_sf"/>
</dbReference>
<dbReference type="Proteomes" id="UP000614200">
    <property type="component" value="Unassembled WGS sequence"/>
</dbReference>
<feature type="domain" description="HTH gntR-type" evidence="6">
    <location>
        <begin position="11"/>
        <end position="79"/>
    </location>
</feature>